<dbReference type="Proteomes" id="UP001500279">
    <property type="component" value="Unassembled WGS sequence"/>
</dbReference>
<accession>A0ABN1JZU7</accession>
<name>A0ABN1JZU7_9BURK</name>
<organism evidence="1 2">
    <name type="scientific">Ideonella azotifigens</name>
    <dbReference type="NCBI Taxonomy" id="513160"/>
    <lineage>
        <taxon>Bacteria</taxon>
        <taxon>Pseudomonadati</taxon>
        <taxon>Pseudomonadota</taxon>
        <taxon>Betaproteobacteria</taxon>
        <taxon>Burkholderiales</taxon>
        <taxon>Sphaerotilaceae</taxon>
        <taxon>Ideonella</taxon>
    </lineage>
</organism>
<dbReference type="NCBIfam" id="NF004793">
    <property type="entry name" value="PRK06141.1"/>
    <property type="match status" value="1"/>
</dbReference>
<dbReference type="Pfam" id="PF02423">
    <property type="entry name" value="OCD_Mu_crystall"/>
    <property type="match status" value="1"/>
</dbReference>
<dbReference type="InterPro" id="IPR036291">
    <property type="entry name" value="NAD(P)-bd_dom_sf"/>
</dbReference>
<reference evidence="1 2" key="1">
    <citation type="journal article" date="2019" name="Int. J. Syst. Evol. Microbiol.">
        <title>The Global Catalogue of Microorganisms (GCM) 10K type strain sequencing project: providing services to taxonomists for standard genome sequencing and annotation.</title>
        <authorList>
            <consortium name="The Broad Institute Genomics Platform"/>
            <consortium name="The Broad Institute Genome Sequencing Center for Infectious Disease"/>
            <person name="Wu L."/>
            <person name="Ma J."/>
        </authorList>
    </citation>
    <scope>NUCLEOTIDE SEQUENCE [LARGE SCALE GENOMIC DNA]</scope>
    <source>
        <strain evidence="1 2">JCM 15503</strain>
    </source>
</reference>
<evidence type="ECO:0000313" key="1">
    <source>
        <dbReference type="EMBL" id="GAA0750565.1"/>
    </source>
</evidence>
<dbReference type="Gene3D" id="3.40.50.720">
    <property type="entry name" value="NAD(P)-binding Rossmann-like Domain"/>
    <property type="match status" value="1"/>
</dbReference>
<dbReference type="PIRSF" id="PIRSF001439">
    <property type="entry name" value="CryM"/>
    <property type="match status" value="1"/>
</dbReference>
<dbReference type="InterPro" id="IPR003462">
    <property type="entry name" value="ODC_Mu_crystall"/>
</dbReference>
<dbReference type="EMBL" id="BAAAEW010000011">
    <property type="protein sequence ID" value="GAA0750565.1"/>
    <property type="molecule type" value="Genomic_DNA"/>
</dbReference>
<sequence length="288" mass="30265">MPQRHVHSIGGQLTTLIMPAWIPGRYLGIKTVNIAPGNAALGLPALAASYLLYDATTGQPLALMDGNEITSRRTAAASALAASRLAKPDAQTLLVVGSGQVARLLPEAYRAALPGLQQLWLWNRTPATALALAAQLRDQGLPVAAVQDLATAVRQADIVSCATLATAPLIHGEWLQPGSHLDLIGSFTPAMREADESCFQGASLWVDTIEALRKSGDLLAPLASGLLKPEDLRGTLADLCRQPGSGRQHAQERTVFKSVGTALEDLAAAMLVYEQACPKSRCANAPAS</sequence>
<comment type="caution">
    <text evidence="1">The sequence shown here is derived from an EMBL/GenBank/DDBJ whole genome shotgun (WGS) entry which is preliminary data.</text>
</comment>
<gene>
    <name evidence="1" type="ORF">GCM10009107_22430</name>
</gene>
<dbReference type="PANTHER" id="PTHR13812:SF19">
    <property type="entry name" value="KETIMINE REDUCTASE MU-CRYSTALLIN"/>
    <property type="match status" value="1"/>
</dbReference>
<evidence type="ECO:0000313" key="2">
    <source>
        <dbReference type="Proteomes" id="UP001500279"/>
    </source>
</evidence>
<proteinExistence type="predicted"/>
<dbReference type="PANTHER" id="PTHR13812">
    <property type="entry name" value="KETIMINE REDUCTASE MU-CRYSTALLIN"/>
    <property type="match status" value="1"/>
</dbReference>
<keyword evidence="2" id="KW-1185">Reference proteome</keyword>
<protein>
    <submittedName>
        <fullName evidence="1">Ornithine cyclodeaminase family protein</fullName>
    </submittedName>
</protein>
<dbReference type="SUPFAM" id="SSF51735">
    <property type="entry name" value="NAD(P)-binding Rossmann-fold domains"/>
    <property type="match status" value="1"/>
</dbReference>
<dbReference type="InterPro" id="IPR023401">
    <property type="entry name" value="ODC_N"/>
</dbReference>
<dbReference type="Gene3D" id="3.30.1780.10">
    <property type="entry name" value="ornithine cyclodeaminase, domain 1"/>
    <property type="match status" value="1"/>
</dbReference>